<sequence length="43" mass="4751">VCLPSSVCVGSEALSHAHNQFALPWAAWSKSFECVTLLNERFD</sequence>
<proteinExistence type="predicted"/>
<evidence type="ECO:0000313" key="1">
    <source>
        <dbReference type="EMBL" id="SVE07140.1"/>
    </source>
</evidence>
<name>A0A383AHU7_9ZZZZ</name>
<reference evidence="1" key="1">
    <citation type="submission" date="2018-05" db="EMBL/GenBank/DDBJ databases">
        <authorList>
            <person name="Lanie J.A."/>
            <person name="Ng W.-L."/>
            <person name="Kazmierczak K.M."/>
            <person name="Andrzejewski T.M."/>
            <person name="Davidsen T.M."/>
            <person name="Wayne K.J."/>
            <person name="Tettelin H."/>
            <person name="Glass J.I."/>
            <person name="Rusch D."/>
            <person name="Podicherti R."/>
            <person name="Tsui H.-C.T."/>
            <person name="Winkler M.E."/>
        </authorList>
    </citation>
    <scope>NUCLEOTIDE SEQUENCE</scope>
</reference>
<accession>A0A383AHU7</accession>
<dbReference type="EMBL" id="UINC01192145">
    <property type="protein sequence ID" value="SVE07140.1"/>
    <property type="molecule type" value="Genomic_DNA"/>
</dbReference>
<organism evidence="1">
    <name type="scientific">marine metagenome</name>
    <dbReference type="NCBI Taxonomy" id="408172"/>
    <lineage>
        <taxon>unclassified sequences</taxon>
        <taxon>metagenomes</taxon>
        <taxon>ecological metagenomes</taxon>
    </lineage>
</organism>
<protein>
    <submittedName>
        <fullName evidence="1">Uncharacterized protein</fullName>
    </submittedName>
</protein>
<feature type="non-terminal residue" evidence="1">
    <location>
        <position position="1"/>
    </location>
</feature>
<dbReference type="AlphaFoldDB" id="A0A383AHU7"/>
<gene>
    <name evidence="1" type="ORF">METZ01_LOCUS459994</name>
</gene>